<comment type="caution">
    <text evidence="1">The sequence shown here is derived from an EMBL/GenBank/DDBJ whole genome shotgun (WGS) entry which is preliminary data.</text>
</comment>
<gene>
    <name evidence="1" type="ORF">M9H77_29420</name>
</gene>
<sequence length="150" mass="17248">MVAYMEEALKNKFEEFKGQEKTSKLFTICSISKDFSREQLGVFNQGFNVYFKPFNHRLFKEGSDPWKGVESKVTIKVVSEQPPIEVQCFIMSTKGQFATQSHQEGTSDPTRMNLNETLRTMQQSIEGLARKFIVLLQMLKSLRGARVVLQ</sequence>
<evidence type="ECO:0000313" key="2">
    <source>
        <dbReference type="Proteomes" id="UP001060085"/>
    </source>
</evidence>
<name>A0ACB9ZWK0_CATRO</name>
<dbReference type="EMBL" id="CM044707">
    <property type="protein sequence ID" value="KAI5652233.1"/>
    <property type="molecule type" value="Genomic_DNA"/>
</dbReference>
<protein>
    <submittedName>
        <fullName evidence="1">Uncharacterized protein</fullName>
    </submittedName>
</protein>
<reference evidence="2" key="1">
    <citation type="journal article" date="2023" name="Nat. Plants">
        <title>Single-cell RNA sequencing provides a high-resolution roadmap for understanding the multicellular compartmentation of specialized metabolism.</title>
        <authorList>
            <person name="Sun S."/>
            <person name="Shen X."/>
            <person name="Li Y."/>
            <person name="Li Y."/>
            <person name="Wang S."/>
            <person name="Li R."/>
            <person name="Zhang H."/>
            <person name="Shen G."/>
            <person name="Guo B."/>
            <person name="Wei J."/>
            <person name="Xu J."/>
            <person name="St-Pierre B."/>
            <person name="Chen S."/>
            <person name="Sun C."/>
        </authorList>
    </citation>
    <scope>NUCLEOTIDE SEQUENCE [LARGE SCALE GENOMIC DNA]</scope>
</reference>
<organism evidence="1 2">
    <name type="scientific">Catharanthus roseus</name>
    <name type="common">Madagascar periwinkle</name>
    <name type="synonym">Vinca rosea</name>
    <dbReference type="NCBI Taxonomy" id="4058"/>
    <lineage>
        <taxon>Eukaryota</taxon>
        <taxon>Viridiplantae</taxon>
        <taxon>Streptophyta</taxon>
        <taxon>Embryophyta</taxon>
        <taxon>Tracheophyta</taxon>
        <taxon>Spermatophyta</taxon>
        <taxon>Magnoliopsida</taxon>
        <taxon>eudicotyledons</taxon>
        <taxon>Gunneridae</taxon>
        <taxon>Pentapetalae</taxon>
        <taxon>asterids</taxon>
        <taxon>lamiids</taxon>
        <taxon>Gentianales</taxon>
        <taxon>Apocynaceae</taxon>
        <taxon>Rauvolfioideae</taxon>
        <taxon>Vinceae</taxon>
        <taxon>Catharanthinae</taxon>
        <taxon>Catharanthus</taxon>
    </lineage>
</organism>
<evidence type="ECO:0000313" key="1">
    <source>
        <dbReference type="EMBL" id="KAI5652233.1"/>
    </source>
</evidence>
<keyword evidence="2" id="KW-1185">Reference proteome</keyword>
<dbReference type="Proteomes" id="UP001060085">
    <property type="component" value="Linkage Group LG07"/>
</dbReference>
<accession>A0ACB9ZWK0</accession>
<proteinExistence type="predicted"/>